<dbReference type="SMART" id="SM00248">
    <property type="entry name" value="ANK"/>
    <property type="match status" value="4"/>
</dbReference>
<keyword evidence="4" id="KW-0732">Signal</keyword>
<organism evidence="5 7">
    <name type="scientific">Plasmodiophora brassicae</name>
    <name type="common">Clubroot disease agent</name>
    <dbReference type="NCBI Taxonomy" id="37360"/>
    <lineage>
        <taxon>Eukaryota</taxon>
        <taxon>Sar</taxon>
        <taxon>Rhizaria</taxon>
        <taxon>Endomyxa</taxon>
        <taxon>Phytomyxea</taxon>
        <taxon>Plasmodiophorida</taxon>
        <taxon>Plasmodiophoridae</taxon>
        <taxon>Plasmodiophora</taxon>
    </lineage>
</organism>
<dbReference type="InterPro" id="IPR002110">
    <property type="entry name" value="Ankyrin_rpt"/>
</dbReference>
<feature type="repeat" description="ANK" evidence="3">
    <location>
        <begin position="327"/>
        <end position="349"/>
    </location>
</feature>
<proteinExistence type="predicted"/>
<evidence type="ECO:0000256" key="4">
    <source>
        <dbReference type="SAM" id="SignalP"/>
    </source>
</evidence>
<dbReference type="STRING" id="37360.A0A0G4J4U9"/>
<dbReference type="PANTHER" id="PTHR24198">
    <property type="entry name" value="ANKYRIN REPEAT AND PROTEIN KINASE DOMAIN-CONTAINING PROTEIN"/>
    <property type="match status" value="1"/>
</dbReference>
<evidence type="ECO:0000256" key="2">
    <source>
        <dbReference type="ARBA" id="ARBA00023043"/>
    </source>
</evidence>
<dbReference type="InterPro" id="IPR036770">
    <property type="entry name" value="Ankyrin_rpt-contain_sf"/>
</dbReference>
<evidence type="ECO:0000256" key="1">
    <source>
        <dbReference type="ARBA" id="ARBA00022737"/>
    </source>
</evidence>
<dbReference type="AlphaFoldDB" id="A0A0G4J4U9"/>
<sequence length="408" mass="44396">MSIGDRTRFSTCRWLCVITSAALLSGLGGAAPSRVTLISADGVRIDAVAAAIRGHSETLKDLLDRRSARNDHTSPIVLKAIASPELRAVVKFSEEYALDEDEAAAKWVGKMLNRTRGQHGYYALLTAAGRLRMPTLGRALLSLKADWVDIPAMIKLLPRKSEALLFMVENCPVVAGIRRYIATQEIATQVQQTRIVDKIPRAAAFGEQGSVTIVNNEPWNDLYDNVLQWASSAGNVRLVELLADVPGIDANLASPDNRHTTALHWAAFNGYDAVVKALLTIPGINVNAISSYKSRTPLHVAALWGRHKVVDVLLGDDRIQVDVRDDKGRTPLMLAASYGHFKVVKSVLSGVKPIKVDAVDRHKRTALDWAEASPHPHPEIVSLLAAVSRGGALKKLGAVVHRLRKKVT</sequence>
<reference evidence="6 8" key="2">
    <citation type="submission" date="2018-03" db="EMBL/GenBank/DDBJ databases">
        <authorList>
            <person name="Fogelqvist J."/>
        </authorList>
    </citation>
    <scope>NUCLEOTIDE SEQUENCE [LARGE SCALE GENOMIC DNA]</scope>
</reference>
<reference evidence="5 7" key="1">
    <citation type="submission" date="2015-02" db="EMBL/GenBank/DDBJ databases">
        <authorList>
            <person name="Chooi Y.-H."/>
        </authorList>
    </citation>
    <scope>NUCLEOTIDE SEQUENCE [LARGE SCALE GENOMIC DNA]</scope>
    <source>
        <strain evidence="5">E3</strain>
    </source>
</reference>
<dbReference type="EMBL" id="CDSF01000123">
    <property type="protein sequence ID" value="CEP02301.1"/>
    <property type="molecule type" value="Genomic_DNA"/>
</dbReference>
<dbReference type="PROSITE" id="PS50088">
    <property type="entry name" value="ANK_REPEAT"/>
    <property type="match status" value="2"/>
</dbReference>
<evidence type="ECO:0000313" key="8">
    <source>
        <dbReference type="Proteomes" id="UP000290189"/>
    </source>
</evidence>
<dbReference type="Proteomes" id="UP000039324">
    <property type="component" value="Unassembled WGS sequence"/>
</dbReference>
<feature type="signal peptide" evidence="4">
    <location>
        <begin position="1"/>
        <end position="30"/>
    </location>
</feature>
<accession>A0A0G4J4U9</accession>
<keyword evidence="2 3" id="KW-0040">ANK repeat</keyword>
<keyword evidence="7" id="KW-1185">Reference proteome</keyword>
<dbReference type="Gene3D" id="3.30.710.10">
    <property type="entry name" value="Potassium Channel Kv1.1, Chain A"/>
    <property type="match status" value="1"/>
</dbReference>
<dbReference type="Pfam" id="PF12796">
    <property type="entry name" value="Ank_2"/>
    <property type="match status" value="1"/>
</dbReference>
<evidence type="ECO:0000313" key="5">
    <source>
        <dbReference type="EMBL" id="CEP02301.1"/>
    </source>
</evidence>
<dbReference type="EMBL" id="OVEO01000018">
    <property type="protein sequence ID" value="SPR01693.1"/>
    <property type="molecule type" value="Genomic_DNA"/>
</dbReference>
<evidence type="ECO:0000256" key="3">
    <source>
        <dbReference type="PROSITE-ProRule" id="PRU00023"/>
    </source>
</evidence>
<dbReference type="Gene3D" id="1.25.40.20">
    <property type="entry name" value="Ankyrin repeat-containing domain"/>
    <property type="match status" value="2"/>
</dbReference>
<dbReference type="SUPFAM" id="SSF48403">
    <property type="entry name" value="Ankyrin repeat"/>
    <property type="match status" value="1"/>
</dbReference>
<evidence type="ECO:0000313" key="7">
    <source>
        <dbReference type="Proteomes" id="UP000039324"/>
    </source>
</evidence>
<dbReference type="PANTHER" id="PTHR24198:SF165">
    <property type="entry name" value="ANKYRIN REPEAT-CONTAINING PROTEIN-RELATED"/>
    <property type="match status" value="1"/>
</dbReference>
<keyword evidence="6" id="KW-0496">Mitochondrion</keyword>
<protein>
    <submittedName>
        <fullName evidence="5">Uncharacterized protein</fullName>
    </submittedName>
</protein>
<name>A0A0G4J4U9_PLABS</name>
<dbReference type="PROSITE" id="PS50297">
    <property type="entry name" value="ANK_REP_REGION"/>
    <property type="match status" value="2"/>
</dbReference>
<evidence type="ECO:0000313" key="6">
    <source>
        <dbReference type="EMBL" id="SPR01693.1"/>
    </source>
</evidence>
<dbReference type="Pfam" id="PF00023">
    <property type="entry name" value="Ank"/>
    <property type="match status" value="1"/>
</dbReference>
<feature type="repeat" description="ANK" evidence="3">
    <location>
        <begin position="293"/>
        <end position="314"/>
    </location>
</feature>
<dbReference type="InterPro" id="IPR011333">
    <property type="entry name" value="SKP1/BTB/POZ_sf"/>
</dbReference>
<dbReference type="OrthoDB" id="341259at2759"/>
<dbReference type="Proteomes" id="UP000290189">
    <property type="component" value="Unassembled WGS sequence"/>
</dbReference>
<feature type="chain" id="PRO_5035990841" evidence="4">
    <location>
        <begin position="31"/>
        <end position="408"/>
    </location>
</feature>
<geneLocation type="mitochondrion" evidence="6"/>
<gene>
    <name evidence="5" type="ORF">PBRA_008885</name>
    <name evidence="6" type="ORF">PLBR_LOCUS8908</name>
</gene>
<keyword evidence="1" id="KW-0677">Repeat</keyword>